<keyword evidence="2" id="KW-0813">Transport</keyword>
<feature type="transmembrane region" description="Helical" evidence="7">
    <location>
        <begin position="397"/>
        <end position="418"/>
    </location>
</feature>
<feature type="transmembrane region" description="Helical" evidence="7">
    <location>
        <begin position="47"/>
        <end position="64"/>
    </location>
</feature>
<comment type="subcellular location">
    <subcellularLocation>
        <location evidence="1">Cell membrane</location>
        <topology evidence="1">Multi-pass membrane protein</topology>
    </subcellularLocation>
</comment>
<proteinExistence type="predicted"/>
<evidence type="ECO:0000256" key="2">
    <source>
        <dbReference type="ARBA" id="ARBA00022448"/>
    </source>
</evidence>
<feature type="transmembrane region" description="Helical" evidence="7">
    <location>
        <begin position="264"/>
        <end position="285"/>
    </location>
</feature>
<dbReference type="EMBL" id="JAGKLY010000006">
    <property type="protein sequence ID" value="MBQ0269432.1"/>
    <property type="molecule type" value="Genomic_DNA"/>
</dbReference>
<feature type="transmembrane region" description="Helical" evidence="7">
    <location>
        <begin position="355"/>
        <end position="376"/>
    </location>
</feature>
<organism evidence="8 9">
    <name type="scientific">Providencia huaxiensis</name>
    <dbReference type="NCBI Taxonomy" id="2027290"/>
    <lineage>
        <taxon>Bacteria</taxon>
        <taxon>Pseudomonadati</taxon>
        <taxon>Pseudomonadota</taxon>
        <taxon>Gammaproteobacteria</taxon>
        <taxon>Enterobacterales</taxon>
        <taxon>Morganellaceae</taxon>
        <taxon>Providencia</taxon>
    </lineage>
</organism>
<feature type="transmembrane region" description="Helical" evidence="7">
    <location>
        <begin position="76"/>
        <end position="95"/>
    </location>
</feature>
<feature type="transmembrane region" description="Helical" evidence="7">
    <location>
        <begin position="101"/>
        <end position="122"/>
    </location>
</feature>
<dbReference type="SUPFAM" id="SSF103473">
    <property type="entry name" value="MFS general substrate transporter"/>
    <property type="match status" value="1"/>
</dbReference>
<dbReference type="InterPro" id="IPR036259">
    <property type="entry name" value="MFS_trans_sf"/>
</dbReference>
<dbReference type="PANTHER" id="PTHR42718:SF47">
    <property type="entry name" value="METHYL VIOLOGEN RESISTANCE PROTEIN SMVA"/>
    <property type="match status" value="1"/>
</dbReference>
<dbReference type="Proteomes" id="UP000674270">
    <property type="component" value="Unassembled WGS sequence"/>
</dbReference>
<evidence type="ECO:0000313" key="9">
    <source>
        <dbReference type="Proteomes" id="UP000674270"/>
    </source>
</evidence>
<dbReference type="AlphaFoldDB" id="A0A8I2INC8"/>
<feature type="transmembrane region" description="Helical" evidence="7">
    <location>
        <begin position="134"/>
        <end position="156"/>
    </location>
</feature>
<dbReference type="Gene3D" id="1.20.1720.10">
    <property type="entry name" value="Multidrug resistance protein D"/>
    <property type="match status" value="1"/>
</dbReference>
<evidence type="ECO:0000256" key="7">
    <source>
        <dbReference type="SAM" id="Phobius"/>
    </source>
</evidence>
<evidence type="ECO:0000256" key="3">
    <source>
        <dbReference type="ARBA" id="ARBA00022475"/>
    </source>
</evidence>
<keyword evidence="4 7" id="KW-0812">Transmembrane</keyword>
<dbReference type="GO" id="GO:0022857">
    <property type="term" value="F:transmembrane transporter activity"/>
    <property type="evidence" value="ECO:0007669"/>
    <property type="project" value="InterPro"/>
</dbReference>
<feature type="transmembrane region" description="Helical" evidence="7">
    <location>
        <begin position="196"/>
        <end position="215"/>
    </location>
</feature>
<evidence type="ECO:0000256" key="6">
    <source>
        <dbReference type="ARBA" id="ARBA00023136"/>
    </source>
</evidence>
<protein>
    <submittedName>
        <fullName evidence="8">MFS transporter</fullName>
    </submittedName>
</protein>
<evidence type="ECO:0000256" key="4">
    <source>
        <dbReference type="ARBA" id="ARBA00022692"/>
    </source>
</evidence>
<gene>
    <name evidence="8" type="ORF">J7T18_14100</name>
</gene>
<feature type="transmembrane region" description="Helical" evidence="7">
    <location>
        <begin position="227"/>
        <end position="243"/>
    </location>
</feature>
<feature type="transmembrane region" description="Helical" evidence="7">
    <location>
        <begin position="162"/>
        <end position="184"/>
    </location>
</feature>
<dbReference type="Gene3D" id="1.20.1250.20">
    <property type="entry name" value="MFS general substrate transporter like domains"/>
    <property type="match status" value="1"/>
</dbReference>
<feature type="transmembrane region" description="Helical" evidence="7">
    <location>
        <begin position="330"/>
        <end position="349"/>
    </location>
</feature>
<sequence>MLTDYKRWIVLLLVSSVLFLIVIDVTVLYTALPKLTHDLGATSSEKLWIMNAYPLVVAGLLPAAGMLSDKVGHKQMFLLGLPLFGLASLCAAFSPTATSLILSRGFLAVGAAVSMPATLAIVRHVFLDPKERALAIGIWSAVASGGAAIGPLIGGILLNHFWWGSVFLINVPVVLLVIPFACYLIPKCGGNSDKKIDILGSILVLIGLIGVIYALKELGKPYTDWPAVLVSGVIGVFFLVVFRNRQVKSTSPMIDFTLLKHPKFNAGLMMAVLSIVVIVGVELLLSQRLQLVLGYTPFEAALYIIPIPLASVIAAPLAGMYLHKFGEVKLTVFGFTCTLIGVVGLTMVYQTSTGILLLSFLFLIGFGLGAIFTTASTTVMLNAPDEKAGMAASIEEIAYEIGSVLGVTFMGGLMSAIYTLKLSLPEGITVSDKVYDSIDEALLVSESLPANNAFALINQANIAFDHAFLGVMVATIFVLLISIIVLPYFLRSQKTLTSSLD</sequence>
<feature type="transmembrane region" description="Helical" evidence="7">
    <location>
        <begin position="9"/>
        <end position="32"/>
    </location>
</feature>
<keyword evidence="5 7" id="KW-1133">Transmembrane helix</keyword>
<dbReference type="Pfam" id="PF07690">
    <property type="entry name" value="MFS_1"/>
    <property type="match status" value="1"/>
</dbReference>
<comment type="caution">
    <text evidence="8">The sequence shown here is derived from an EMBL/GenBank/DDBJ whole genome shotgun (WGS) entry which is preliminary data.</text>
</comment>
<name>A0A8I2INC8_9GAMM</name>
<feature type="transmembrane region" description="Helical" evidence="7">
    <location>
        <begin position="467"/>
        <end position="490"/>
    </location>
</feature>
<evidence type="ECO:0000256" key="1">
    <source>
        <dbReference type="ARBA" id="ARBA00004651"/>
    </source>
</evidence>
<dbReference type="GO" id="GO:0005886">
    <property type="term" value="C:plasma membrane"/>
    <property type="evidence" value="ECO:0007669"/>
    <property type="project" value="UniProtKB-SubCell"/>
</dbReference>
<dbReference type="CDD" id="cd17321">
    <property type="entry name" value="MFS_MMR_MDR_like"/>
    <property type="match status" value="1"/>
</dbReference>
<evidence type="ECO:0000256" key="5">
    <source>
        <dbReference type="ARBA" id="ARBA00022989"/>
    </source>
</evidence>
<feature type="transmembrane region" description="Helical" evidence="7">
    <location>
        <begin position="300"/>
        <end position="318"/>
    </location>
</feature>
<keyword evidence="3" id="KW-1003">Cell membrane</keyword>
<dbReference type="RefSeq" id="WP_210843252.1">
    <property type="nucleotide sequence ID" value="NZ_CP178221.1"/>
</dbReference>
<dbReference type="InterPro" id="IPR011701">
    <property type="entry name" value="MFS"/>
</dbReference>
<keyword evidence="6 7" id="KW-0472">Membrane</keyword>
<dbReference type="PRINTS" id="PR01036">
    <property type="entry name" value="TCRTETB"/>
</dbReference>
<reference evidence="8" key="1">
    <citation type="submission" date="2021-03" db="EMBL/GenBank/DDBJ databases">
        <authorList>
            <person name="Stanton E."/>
        </authorList>
    </citation>
    <scope>NUCLEOTIDE SEQUENCE</scope>
    <source>
        <strain evidence="8">2020EL-00113</strain>
    </source>
</reference>
<dbReference type="PROSITE" id="PS50850">
    <property type="entry name" value="MFS"/>
    <property type="match status" value="1"/>
</dbReference>
<accession>A0A8I2INC8</accession>
<dbReference type="InterPro" id="IPR020846">
    <property type="entry name" value="MFS_dom"/>
</dbReference>
<evidence type="ECO:0000313" key="8">
    <source>
        <dbReference type="EMBL" id="MBQ0269432.1"/>
    </source>
</evidence>
<dbReference type="PANTHER" id="PTHR42718">
    <property type="entry name" value="MAJOR FACILITATOR SUPERFAMILY MULTIDRUG TRANSPORTER MFSC"/>
    <property type="match status" value="1"/>
</dbReference>